<sequence>MSDDPLEFGPDTGLREIWLFTLFVPSAEIADWEPPRIGQPPRDWPLEAALGAGPLDPAHVQVFEAADLGPGGLRRYLADAHGMDEAEVEADADRLDALRGTVAVVLSGALRERPGRFAPSRPANFFGRYSAPRRLSPVTPAMPSASTTGHITPPPGPALDYRRALLLALAGLLALVFVILAFV</sequence>
<protein>
    <submittedName>
        <fullName evidence="2">Uncharacterized protein</fullName>
    </submittedName>
</protein>
<name>A0ABQ1QN70_9RHOB</name>
<keyword evidence="3" id="KW-1185">Reference proteome</keyword>
<organism evidence="2 3">
    <name type="scientific">Sinisalibacter lacisalsi</name>
    <dbReference type="NCBI Taxonomy" id="1526570"/>
    <lineage>
        <taxon>Bacteria</taxon>
        <taxon>Pseudomonadati</taxon>
        <taxon>Pseudomonadota</taxon>
        <taxon>Alphaproteobacteria</taxon>
        <taxon>Rhodobacterales</taxon>
        <taxon>Roseobacteraceae</taxon>
        <taxon>Sinisalibacter</taxon>
    </lineage>
</organism>
<evidence type="ECO:0000313" key="2">
    <source>
        <dbReference type="EMBL" id="GGD37623.1"/>
    </source>
</evidence>
<keyword evidence="1" id="KW-1133">Transmembrane helix</keyword>
<feature type="transmembrane region" description="Helical" evidence="1">
    <location>
        <begin position="164"/>
        <end position="182"/>
    </location>
</feature>
<evidence type="ECO:0000313" key="3">
    <source>
        <dbReference type="Proteomes" id="UP000617355"/>
    </source>
</evidence>
<dbReference type="Proteomes" id="UP000617355">
    <property type="component" value="Unassembled WGS sequence"/>
</dbReference>
<keyword evidence="1" id="KW-0812">Transmembrane</keyword>
<proteinExistence type="predicted"/>
<reference evidence="3" key="1">
    <citation type="journal article" date="2019" name="Int. J. Syst. Evol. Microbiol.">
        <title>The Global Catalogue of Microorganisms (GCM) 10K type strain sequencing project: providing services to taxonomists for standard genome sequencing and annotation.</title>
        <authorList>
            <consortium name="The Broad Institute Genomics Platform"/>
            <consortium name="The Broad Institute Genome Sequencing Center for Infectious Disease"/>
            <person name="Wu L."/>
            <person name="Ma J."/>
        </authorList>
    </citation>
    <scope>NUCLEOTIDE SEQUENCE [LARGE SCALE GENOMIC DNA]</scope>
    <source>
        <strain evidence="3">CGMCC 1.12922</strain>
    </source>
</reference>
<keyword evidence="1" id="KW-0472">Membrane</keyword>
<comment type="caution">
    <text evidence="2">The sequence shown here is derived from an EMBL/GenBank/DDBJ whole genome shotgun (WGS) entry which is preliminary data.</text>
</comment>
<dbReference type="EMBL" id="BMGI01000003">
    <property type="protein sequence ID" value="GGD37623.1"/>
    <property type="molecule type" value="Genomic_DNA"/>
</dbReference>
<accession>A0ABQ1QN70</accession>
<evidence type="ECO:0000256" key="1">
    <source>
        <dbReference type="SAM" id="Phobius"/>
    </source>
</evidence>
<gene>
    <name evidence="2" type="ORF">GCM10011358_21720</name>
</gene>